<comment type="caution">
    <text evidence="1">The sequence shown here is derived from an EMBL/GenBank/DDBJ whole genome shotgun (WGS) entry which is preliminary data.</text>
</comment>
<dbReference type="AlphaFoldDB" id="C0EKN4"/>
<gene>
    <name evidence="1" type="ORF">NEIFLAOT_00478</name>
</gene>
<organism evidence="1 2">
    <name type="scientific">Neisseria flavescens NRL30031/H210</name>
    <dbReference type="NCBI Taxonomy" id="546264"/>
    <lineage>
        <taxon>Bacteria</taxon>
        <taxon>Pseudomonadati</taxon>
        <taxon>Pseudomonadota</taxon>
        <taxon>Betaproteobacteria</taxon>
        <taxon>Neisseriales</taxon>
        <taxon>Neisseriaceae</taxon>
        <taxon>Neisseria</taxon>
    </lineage>
</organism>
<sequence>MTVCLDKQYFIKIMIWLSIVILPFKPDKSFLTIKYSDGLYLLQAV</sequence>
<proteinExistence type="predicted"/>
<dbReference type="Proteomes" id="UP000004457">
    <property type="component" value="Unassembled WGS sequence"/>
</dbReference>
<evidence type="ECO:0000313" key="1">
    <source>
        <dbReference type="EMBL" id="EEG34401.1"/>
    </source>
</evidence>
<evidence type="ECO:0000313" key="2">
    <source>
        <dbReference type="Proteomes" id="UP000004457"/>
    </source>
</evidence>
<dbReference type="EMBL" id="ACEN01000011">
    <property type="protein sequence ID" value="EEG34401.1"/>
    <property type="molecule type" value="Genomic_DNA"/>
</dbReference>
<name>C0EKN4_NEIFL</name>
<protein>
    <submittedName>
        <fullName evidence="1">Uncharacterized protein</fullName>
    </submittedName>
</protein>
<keyword evidence="2" id="KW-1185">Reference proteome</keyword>
<accession>C0EKN4</accession>
<reference evidence="1 2" key="1">
    <citation type="submission" date="2009-01" db="EMBL/GenBank/DDBJ databases">
        <authorList>
            <person name="Fulton L."/>
            <person name="Clifton S."/>
            <person name="Chinwalla A.T."/>
            <person name="Mitreva M."/>
            <person name="Sodergren E."/>
            <person name="Weinstock G."/>
            <person name="Clifton S."/>
            <person name="Dooling D.J."/>
            <person name="Fulton B."/>
            <person name="Minx P."/>
            <person name="Pepin K.H."/>
            <person name="Johnson M."/>
            <person name="Bhonagiri V."/>
            <person name="Nash W.E."/>
            <person name="Mardis E.R."/>
            <person name="Wilson R.K."/>
        </authorList>
    </citation>
    <scope>NUCLEOTIDE SEQUENCE [LARGE SCALE GENOMIC DNA]</scope>
    <source>
        <strain evidence="1 2">NRL30031/H210</strain>
    </source>
</reference>